<dbReference type="EMBL" id="AGNL01017744">
    <property type="protein sequence ID" value="EJK64021.1"/>
    <property type="molecule type" value="Genomic_DNA"/>
</dbReference>
<dbReference type="AlphaFoldDB" id="K0SSK9"/>
<sequence length="260" mass="27178">MLHPQGSVASLAARPQPTAFFPAFLCRARTEERSQWAAPAAGQRLGGTGRLGLGRGSFAIHGHAVASFSTAGSAGTGAVVVRGLLLGAAATGEGIRGCGSFTGLHPAPTTAPGRPTRRLKQPRSSADWLCTARRRSGSPSGSCRQRPSRQNAHATSLEIRVVGGPGREEGGPRRTKSDARPGTIMARPRARRTRRPRNRTPGSPISDDTTASDSSSRRGRGGGVAAGEAASLEGRGRRRGDEVVSRMPFNLNSDDKTDFP</sequence>
<accession>K0SSK9</accession>
<evidence type="ECO:0000313" key="3">
    <source>
        <dbReference type="Proteomes" id="UP000266841"/>
    </source>
</evidence>
<proteinExistence type="predicted"/>
<feature type="compositionally biased region" description="Basic and acidic residues" evidence="1">
    <location>
        <begin position="166"/>
        <end position="179"/>
    </location>
</feature>
<evidence type="ECO:0000313" key="2">
    <source>
        <dbReference type="EMBL" id="EJK64021.1"/>
    </source>
</evidence>
<reference evidence="2 3" key="1">
    <citation type="journal article" date="2012" name="Genome Biol.">
        <title>Genome and low-iron response of an oceanic diatom adapted to chronic iron limitation.</title>
        <authorList>
            <person name="Lommer M."/>
            <person name="Specht M."/>
            <person name="Roy A.S."/>
            <person name="Kraemer L."/>
            <person name="Andreson R."/>
            <person name="Gutowska M.A."/>
            <person name="Wolf J."/>
            <person name="Bergner S.V."/>
            <person name="Schilhabel M.B."/>
            <person name="Klostermeier U.C."/>
            <person name="Beiko R.G."/>
            <person name="Rosenstiel P."/>
            <person name="Hippler M."/>
            <person name="Laroche J."/>
        </authorList>
    </citation>
    <scope>NUCLEOTIDE SEQUENCE [LARGE SCALE GENOMIC DNA]</scope>
    <source>
        <strain evidence="2 3">CCMP1005</strain>
    </source>
</reference>
<protein>
    <submittedName>
        <fullName evidence="2">Uncharacterized protein</fullName>
    </submittedName>
</protein>
<feature type="region of interest" description="Disordered" evidence="1">
    <location>
        <begin position="101"/>
        <end position="260"/>
    </location>
</feature>
<name>K0SSK9_THAOC</name>
<dbReference type="Proteomes" id="UP000266841">
    <property type="component" value="Unassembled WGS sequence"/>
</dbReference>
<evidence type="ECO:0000256" key="1">
    <source>
        <dbReference type="SAM" id="MobiDB-lite"/>
    </source>
</evidence>
<keyword evidence="3" id="KW-1185">Reference proteome</keyword>
<feature type="compositionally biased region" description="Basic residues" evidence="1">
    <location>
        <begin position="188"/>
        <end position="198"/>
    </location>
</feature>
<feature type="compositionally biased region" description="Low complexity" evidence="1">
    <location>
        <begin position="137"/>
        <end position="150"/>
    </location>
</feature>
<comment type="caution">
    <text evidence="2">The sequence shown here is derived from an EMBL/GenBank/DDBJ whole genome shotgun (WGS) entry which is preliminary data.</text>
</comment>
<gene>
    <name evidence="2" type="ORF">THAOC_15289</name>
</gene>
<organism evidence="2 3">
    <name type="scientific">Thalassiosira oceanica</name>
    <name type="common">Marine diatom</name>
    <dbReference type="NCBI Taxonomy" id="159749"/>
    <lineage>
        <taxon>Eukaryota</taxon>
        <taxon>Sar</taxon>
        <taxon>Stramenopiles</taxon>
        <taxon>Ochrophyta</taxon>
        <taxon>Bacillariophyta</taxon>
        <taxon>Coscinodiscophyceae</taxon>
        <taxon>Thalassiosirophycidae</taxon>
        <taxon>Thalassiosirales</taxon>
        <taxon>Thalassiosiraceae</taxon>
        <taxon>Thalassiosira</taxon>
    </lineage>
</organism>